<gene>
    <name evidence="2" type="ORF">NDU88_003986</name>
</gene>
<evidence type="ECO:0000313" key="2">
    <source>
        <dbReference type="EMBL" id="KAJ1137588.1"/>
    </source>
</evidence>
<feature type="compositionally biased region" description="Basic and acidic residues" evidence="1">
    <location>
        <begin position="78"/>
        <end position="99"/>
    </location>
</feature>
<keyword evidence="3" id="KW-1185">Reference proteome</keyword>
<dbReference type="AlphaFoldDB" id="A0AAV7QB95"/>
<proteinExistence type="predicted"/>
<organism evidence="2 3">
    <name type="scientific">Pleurodeles waltl</name>
    <name type="common">Iberian ribbed newt</name>
    <dbReference type="NCBI Taxonomy" id="8319"/>
    <lineage>
        <taxon>Eukaryota</taxon>
        <taxon>Metazoa</taxon>
        <taxon>Chordata</taxon>
        <taxon>Craniata</taxon>
        <taxon>Vertebrata</taxon>
        <taxon>Euteleostomi</taxon>
        <taxon>Amphibia</taxon>
        <taxon>Batrachia</taxon>
        <taxon>Caudata</taxon>
        <taxon>Salamandroidea</taxon>
        <taxon>Salamandridae</taxon>
        <taxon>Pleurodelinae</taxon>
        <taxon>Pleurodeles</taxon>
    </lineage>
</organism>
<dbReference type="EMBL" id="JANPWB010000010">
    <property type="protein sequence ID" value="KAJ1137588.1"/>
    <property type="molecule type" value="Genomic_DNA"/>
</dbReference>
<evidence type="ECO:0000256" key="1">
    <source>
        <dbReference type="SAM" id="MobiDB-lite"/>
    </source>
</evidence>
<sequence>MVPGNPGHWGSRRSLWACDGPDWADPHTTPTCSAASSRDPDALSTSSNHGIPGPSRREPRRLKGLPTLPRLLAFGSGEEEKKTTDGTEKEGVDDRKLRDVSSGSSGCAGPTAPSADCRPKENRKKPVVPSGDEGDRLWEARLECSLRFRRSVADAGAWGLPGKD</sequence>
<reference evidence="2" key="1">
    <citation type="journal article" date="2022" name="bioRxiv">
        <title>Sequencing and chromosome-scale assembly of the giantPleurodeles waltlgenome.</title>
        <authorList>
            <person name="Brown T."/>
            <person name="Elewa A."/>
            <person name="Iarovenko S."/>
            <person name="Subramanian E."/>
            <person name="Araus A.J."/>
            <person name="Petzold A."/>
            <person name="Susuki M."/>
            <person name="Suzuki K.-i.T."/>
            <person name="Hayashi T."/>
            <person name="Toyoda A."/>
            <person name="Oliveira C."/>
            <person name="Osipova E."/>
            <person name="Leigh N.D."/>
            <person name="Simon A."/>
            <person name="Yun M.H."/>
        </authorList>
    </citation>
    <scope>NUCLEOTIDE SEQUENCE</scope>
    <source>
        <strain evidence="2">20211129_DDA</strain>
        <tissue evidence="2">Liver</tissue>
    </source>
</reference>
<protein>
    <submittedName>
        <fullName evidence="2">Uncharacterized protein</fullName>
    </submittedName>
</protein>
<accession>A0AAV7QB95</accession>
<name>A0AAV7QB95_PLEWA</name>
<dbReference type="Proteomes" id="UP001066276">
    <property type="component" value="Chromosome 6"/>
</dbReference>
<feature type="region of interest" description="Disordered" evidence="1">
    <location>
        <begin position="1"/>
        <end position="136"/>
    </location>
</feature>
<comment type="caution">
    <text evidence="2">The sequence shown here is derived from an EMBL/GenBank/DDBJ whole genome shotgun (WGS) entry which is preliminary data.</text>
</comment>
<evidence type="ECO:0000313" key="3">
    <source>
        <dbReference type="Proteomes" id="UP001066276"/>
    </source>
</evidence>